<sequence>MSTRFRAVAAAAVALALAAALGGLQAADAADSPPPAQYQEMHADCTVNHELSDDPIVFPGVPGASHNHTFIGNPTTNAFSTPDSLVGGASSCEDPLDASGYWFPTLYQNGVPLIPDKPVIYYKSGVKDYRTVQPFPAGFKLLVGDAHNTVPANFTGSWKCPGNAGTDFPASCPNGSSLVVRLQAPSCWDGVHLDSADHKSYMAWPVKGVCPADHPVPLPMLEAKIPYPLANGNTSGLTLASGPAYTFHYDFMNGWNAARQAYLVDYCIHGGRQCNGYGVDTKNP</sequence>
<proteinExistence type="predicted"/>
<dbReference type="EMBL" id="JBHEZX010000015">
    <property type="protein sequence ID" value="MFC1413291.1"/>
    <property type="molecule type" value="Genomic_DNA"/>
</dbReference>
<dbReference type="Pfam" id="PF09362">
    <property type="entry name" value="DUF1996"/>
    <property type="match status" value="1"/>
</dbReference>
<evidence type="ECO:0000313" key="4">
    <source>
        <dbReference type="EMBL" id="MFC1432214.1"/>
    </source>
</evidence>
<protein>
    <submittedName>
        <fullName evidence="3">DUF1996 domain-containing protein</fullName>
    </submittedName>
</protein>
<feature type="domain" description="DUF1996" evidence="2">
    <location>
        <begin position="54"/>
        <end position="255"/>
    </location>
</feature>
<dbReference type="PANTHER" id="PTHR43662">
    <property type="match status" value="1"/>
</dbReference>
<keyword evidence="6" id="KW-1185">Reference proteome</keyword>
<evidence type="ECO:0000313" key="5">
    <source>
        <dbReference type="Proteomes" id="UP001592530"/>
    </source>
</evidence>
<keyword evidence="1" id="KW-0732">Signal</keyword>
<evidence type="ECO:0000313" key="3">
    <source>
        <dbReference type="EMBL" id="MFC1413291.1"/>
    </source>
</evidence>
<comment type="caution">
    <text evidence="3">The sequence shown here is derived from an EMBL/GenBank/DDBJ whole genome shotgun (WGS) entry which is preliminary data.</text>
</comment>
<name>A0ABV6VHX2_9ACTN</name>
<reference evidence="5 6" key="1">
    <citation type="submission" date="2024-09" db="EMBL/GenBank/DDBJ databases">
        <authorList>
            <person name="Lee S.D."/>
        </authorList>
    </citation>
    <scope>NUCLEOTIDE SEQUENCE [LARGE SCALE GENOMIC DNA]</scope>
    <source>
        <strain evidence="3 6">N1-1</strain>
        <strain evidence="4 5">N1-3</strain>
    </source>
</reference>
<dbReference type="Proteomes" id="UP001592582">
    <property type="component" value="Unassembled WGS sequence"/>
</dbReference>
<dbReference type="Proteomes" id="UP001592530">
    <property type="component" value="Unassembled WGS sequence"/>
</dbReference>
<evidence type="ECO:0000256" key="1">
    <source>
        <dbReference type="SAM" id="SignalP"/>
    </source>
</evidence>
<dbReference type="PANTHER" id="PTHR43662:SF3">
    <property type="entry name" value="DOMAIN PROTEIN, PUTATIVE (AFU_ORTHOLOGUE AFUA_6G11970)-RELATED"/>
    <property type="match status" value="1"/>
</dbReference>
<feature type="signal peptide" evidence="1">
    <location>
        <begin position="1"/>
        <end position="26"/>
    </location>
</feature>
<evidence type="ECO:0000313" key="6">
    <source>
        <dbReference type="Proteomes" id="UP001592582"/>
    </source>
</evidence>
<feature type="chain" id="PRO_5045033006" evidence="1">
    <location>
        <begin position="27"/>
        <end position="284"/>
    </location>
</feature>
<accession>A0ABV6VHX2</accession>
<dbReference type="EMBL" id="JBHEZY010000005">
    <property type="protein sequence ID" value="MFC1432214.1"/>
    <property type="molecule type" value="Genomic_DNA"/>
</dbReference>
<dbReference type="RefSeq" id="WP_380514892.1">
    <property type="nucleotide sequence ID" value="NZ_JBHEZX010000015.1"/>
</dbReference>
<evidence type="ECO:0000259" key="2">
    <source>
        <dbReference type="Pfam" id="PF09362"/>
    </source>
</evidence>
<organism evidence="3 6">
    <name type="scientific">Streptacidiphilus alkalitolerans</name>
    <dbReference type="NCBI Taxonomy" id="3342712"/>
    <lineage>
        <taxon>Bacteria</taxon>
        <taxon>Bacillati</taxon>
        <taxon>Actinomycetota</taxon>
        <taxon>Actinomycetes</taxon>
        <taxon>Kitasatosporales</taxon>
        <taxon>Streptomycetaceae</taxon>
        <taxon>Streptacidiphilus</taxon>
    </lineage>
</organism>
<dbReference type="InterPro" id="IPR018535">
    <property type="entry name" value="DUF1996"/>
</dbReference>
<gene>
    <name evidence="4" type="ORF">ACEZDB_16320</name>
    <name evidence="3" type="ORF">ACEZDG_28890</name>
</gene>